<dbReference type="Gene3D" id="3.90.1150.200">
    <property type="match status" value="1"/>
</dbReference>
<dbReference type="RefSeq" id="WP_145849047.1">
    <property type="nucleotide sequence ID" value="NZ_CP042239.1"/>
</dbReference>
<sequence length="125" mass="13426">MSDAAAAYLAGLAPADRAMIDALRGVVIDAAPDLVEEIKWNASSFRNGADHKVTLGIERKGGVRIVLHRGVAKKDQAGWSFADPDRLAAWPAADRGVVTLRTLGDIVDRRDALGRLVARWIAATR</sequence>
<gene>
    <name evidence="2" type="ORF">FPZ54_17215</name>
</gene>
<evidence type="ECO:0000313" key="2">
    <source>
        <dbReference type="EMBL" id="QDX27572.1"/>
    </source>
</evidence>
<dbReference type="InterPro" id="IPR014922">
    <property type="entry name" value="YdhG-like"/>
</dbReference>
<dbReference type="AlphaFoldDB" id="A0A518RJF7"/>
<dbReference type="KEGG" id="ssua:FPZ54_17215"/>
<reference evidence="2 3" key="1">
    <citation type="submission" date="2019-07" db="EMBL/GenBank/DDBJ databases">
        <title>Sphingomonas alkalisoli sp. nov., isolated from rhizosphere soil of Suaedae salsa.</title>
        <authorList>
            <person name="Zhang H."/>
            <person name="Xu L."/>
            <person name="Zhang J.-X."/>
            <person name="Sun J.-Q."/>
        </authorList>
    </citation>
    <scope>NUCLEOTIDE SEQUENCE [LARGE SCALE GENOMIC DNA]</scope>
    <source>
        <strain evidence="2 3">XS-10</strain>
    </source>
</reference>
<evidence type="ECO:0000259" key="1">
    <source>
        <dbReference type="Pfam" id="PF08818"/>
    </source>
</evidence>
<dbReference type="Proteomes" id="UP000318055">
    <property type="component" value="Chromosome"/>
</dbReference>
<keyword evidence="3" id="KW-1185">Reference proteome</keyword>
<dbReference type="OrthoDB" id="9811812at2"/>
<accession>A0A518RJF7</accession>
<name>A0A518RJF7_9SPHN</name>
<feature type="domain" description="YdhG-like" evidence="1">
    <location>
        <begin position="17"/>
        <end position="121"/>
    </location>
</feature>
<organism evidence="2 3">
    <name type="scientific">Sphingomonas suaedae</name>
    <dbReference type="NCBI Taxonomy" id="2599297"/>
    <lineage>
        <taxon>Bacteria</taxon>
        <taxon>Pseudomonadati</taxon>
        <taxon>Pseudomonadota</taxon>
        <taxon>Alphaproteobacteria</taxon>
        <taxon>Sphingomonadales</taxon>
        <taxon>Sphingomonadaceae</taxon>
        <taxon>Sphingomonas</taxon>
    </lineage>
</organism>
<dbReference type="Pfam" id="PF08818">
    <property type="entry name" value="DUF1801"/>
    <property type="match status" value="1"/>
</dbReference>
<protein>
    <submittedName>
        <fullName evidence="2">DUF1801 domain-containing protein</fullName>
    </submittedName>
</protein>
<dbReference type="EMBL" id="CP042239">
    <property type="protein sequence ID" value="QDX27572.1"/>
    <property type="molecule type" value="Genomic_DNA"/>
</dbReference>
<evidence type="ECO:0000313" key="3">
    <source>
        <dbReference type="Proteomes" id="UP000318055"/>
    </source>
</evidence>
<dbReference type="SUPFAM" id="SSF159888">
    <property type="entry name" value="YdhG-like"/>
    <property type="match status" value="1"/>
</dbReference>
<proteinExistence type="predicted"/>